<name>A0A8S3SW07_MYTED</name>
<feature type="domain" description="PiggyBac transposable element-derived protein" evidence="1">
    <location>
        <begin position="76"/>
        <end position="140"/>
    </location>
</feature>
<sequence>MADNLNFGEYLDEIFADEDSDYEFEGFDLDDVNENPEVVINECITNENWVAGEHVPLPLNFSGSQGFFREINDKTSPIEYFENFINDQDIQEIVQETNLYAAQSIASKNVSAYSRFNKWIDTTLNEMRRFIALLFTMTLVCHSPQLFSDLWELGVGATGTVRPNRKGVPDELKNLKLRAKGETAVVNKRPLNLTKYLDHKPVYMLSTVSTSENIDTNRKDPWTGENIIRPKVVFEYNSKMGGVDRSDQMISYCKIPIKTMKWWKKVIFHMFSMAALNSYLIYKSTTTERSPLLFRNYRRKFIKQLIEKSNDVGLHEAKKSAGRPSGKQLERLTGRHFAEKIIPTGTKLTLTRRCIVCTPAERELLASAGEKHRRPGRDTSFNCAECNVALCIDPCFKLYHKYKEYNLAYKRQKLAAGAVRNSLPFLEYELHNQLMNKLKLRGMNGLFGLRIQISVGDTYLIGIAVSIHNYLMLDN</sequence>
<evidence type="ECO:0000259" key="2">
    <source>
        <dbReference type="Pfam" id="PF23025"/>
    </source>
</evidence>
<protein>
    <recommendedName>
        <fullName evidence="5">PiggyBac transposable element-derived protein domain-containing protein</fullName>
    </recommendedName>
</protein>
<evidence type="ECO:0008006" key="5">
    <source>
        <dbReference type="Google" id="ProtNLM"/>
    </source>
</evidence>
<dbReference type="InterPro" id="IPR056431">
    <property type="entry name" value="C2CD5_YbjQ-rel_dom"/>
</dbReference>
<feature type="domain" description="C2" evidence="2">
    <location>
        <begin position="412"/>
        <end position="465"/>
    </location>
</feature>
<evidence type="ECO:0000313" key="3">
    <source>
        <dbReference type="EMBL" id="CAG2224985.1"/>
    </source>
</evidence>
<dbReference type="InterPro" id="IPR029526">
    <property type="entry name" value="PGBD"/>
</dbReference>
<comment type="caution">
    <text evidence="3">The sequence shown here is derived from an EMBL/GenBank/DDBJ whole genome shotgun (WGS) entry which is preliminary data.</text>
</comment>
<dbReference type="Pfam" id="PF13843">
    <property type="entry name" value="DDE_Tnp_1_7"/>
    <property type="match status" value="2"/>
</dbReference>
<dbReference type="AlphaFoldDB" id="A0A8S3SW07"/>
<proteinExistence type="predicted"/>
<evidence type="ECO:0000313" key="4">
    <source>
        <dbReference type="Proteomes" id="UP000683360"/>
    </source>
</evidence>
<keyword evidence="4" id="KW-1185">Reference proteome</keyword>
<dbReference type="PANTHER" id="PTHR46599">
    <property type="entry name" value="PIGGYBAC TRANSPOSABLE ELEMENT-DERIVED PROTEIN 4"/>
    <property type="match status" value="1"/>
</dbReference>
<evidence type="ECO:0000259" key="1">
    <source>
        <dbReference type="Pfam" id="PF13843"/>
    </source>
</evidence>
<gene>
    <name evidence="3" type="ORF">MEDL_38147</name>
</gene>
<dbReference type="Proteomes" id="UP000683360">
    <property type="component" value="Unassembled WGS sequence"/>
</dbReference>
<dbReference type="EMBL" id="CAJPWZ010001829">
    <property type="protein sequence ID" value="CAG2224985.1"/>
    <property type="molecule type" value="Genomic_DNA"/>
</dbReference>
<dbReference type="OrthoDB" id="6147624at2759"/>
<accession>A0A8S3SW07</accession>
<dbReference type="Pfam" id="PF23025">
    <property type="entry name" value="YbjQ_2"/>
    <property type="match status" value="1"/>
</dbReference>
<reference evidence="3" key="1">
    <citation type="submission" date="2021-03" db="EMBL/GenBank/DDBJ databases">
        <authorList>
            <person name="Bekaert M."/>
        </authorList>
    </citation>
    <scope>NUCLEOTIDE SEQUENCE</scope>
</reference>
<organism evidence="3 4">
    <name type="scientific">Mytilus edulis</name>
    <name type="common">Blue mussel</name>
    <dbReference type="NCBI Taxonomy" id="6550"/>
    <lineage>
        <taxon>Eukaryota</taxon>
        <taxon>Metazoa</taxon>
        <taxon>Spiralia</taxon>
        <taxon>Lophotrochozoa</taxon>
        <taxon>Mollusca</taxon>
        <taxon>Bivalvia</taxon>
        <taxon>Autobranchia</taxon>
        <taxon>Pteriomorphia</taxon>
        <taxon>Mytilida</taxon>
        <taxon>Mytiloidea</taxon>
        <taxon>Mytilidae</taxon>
        <taxon>Mytilinae</taxon>
        <taxon>Mytilus</taxon>
    </lineage>
</organism>
<feature type="domain" description="PiggyBac transposable element-derived protein" evidence="1">
    <location>
        <begin position="141"/>
        <end position="279"/>
    </location>
</feature>
<dbReference type="PANTHER" id="PTHR46599:SF3">
    <property type="entry name" value="PIGGYBAC TRANSPOSABLE ELEMENT-DERIVED PROTEIN 4"/>
    <property type="match status" value="1"/>
</dbReference>